<dbReference type="Pfam" id="PF00698">
    <property type="entry name" value="Acyl_transf_1"/>
    <property type="match status" value="1"/>
</dbReference>
<gene>
    <name evidence="8" type="ORF">Vqi01_03860</name>
</gene>
<feature type="active site" description="Proton donor; for dehydratase activity" evidence="4">
    <location>
        <position position="1303"/>
    </location>
</feature>
<accession>A0ABQ4J4Y2</accession>
<dbReference type="InterPro" id="IPR001227">
    <property type="entry name" value="Ac_transferase_dom_sf"/>
</dbReference>
<dbReference type="Pfam" id="PF14765">
    <property type="entry name" value="PS-DH"/>
    <property type="match status" value="1"/>
</dbReference>
<evidence type="ECO:0000259" key="7">
    <source>
        <dbReference type="PROSITE" id="PS52019"/>
    </source>
</evidence>
<dbReference type="SUPFAM" id="SSF55048">
    <property type="entry name" value="Probable ACP-binding domain of malonyl-CoA ACP transacylase"/>
    <property type="match status" value="1"/>
</dbReference>
<dbReference type="Gene3D" id="3.30.70.3290">
    <property type="match status" value="1"/>
</dbReference>
<dbReference type="InterPro" id="IPR032821">
    <property type="entry name" value="PKS_assoc"/>
</dbReference>
<dbReference type="InterPro" id="IPR042104">
    <property type="entry name" value="PKS_dehydratase_sf"/>
</dbReference>
<dbReference type="InterPro" id="IPR052568">
    <property type="entry name" value="PKS-FAS_Synthase"/>
</dbReference>
<feature type="active site" description="Proton acceptor; for dehydratase activity" evidence="4">
    <location>
        <position position="1120"/>
    </location>
</feature>
<dbReference type="PROSITE" id="PS51257">
    <property type="entry name" value="PROKAR_LIPOPROTEIN"/>
    <property type="match status" value="1"/>
</dbReference>
<sequence>MDGKTRVNDAEQAIPDGPAGVAIIGMSCIFPAAPDVDTYWSNILRKVDAVTDPPPQAWDSGIYYDPDFGDEDKVYCRRGGYLGPLASFDPLAYGVPPVAVGGEPDQWLALRLARDALADAGCTDLPASVRHRTAVVLGKGTYLNGGNATAVQRGLIVGQTVELFRQLHPGCSAEWLQRLRRELQRVLPPLGSDVVPGLIPNIIVGRIANQLDFMGPTYTVDAACASSLVAVQLAMRDLLAGECDLAVAGGSQVWMPVPVLNVFCRLGALSPTERILPFDEDADGTLLGEGIGMLVLKRVTDAVRDGDRIYAVIRAVGVASDGHAVGVMAPRAEGEELALRRAYEQAGVDPHTVGLLEAHGTATPVGDAVEMEALRRVFGHRGDGPPWCALGSVKSMISHTIPAAGVASLIKVALALHQKVLPPTLCRTPNPKLGLDDSPFYLNTETRPWVHGGPHPRRAGVNAFGFGGINAHAVLEEAPGEADPVRLPAWDSEVCVLESDSPRGLAQLATRLAETLTGTAPYTLTDLAYSLSTRLGRVEQPLRLAVVATSLTDLAGKLTKATRRLTEPDCRRIRTVTGTYFAADPQARAGTLAFLFPGEGAQYAGMLADLCLNFPQVREVFDRVDRRHWGASGGDRPSDHIFPRPVFSTADRAAADARLNDMDTAVDVVLAANAALLVLARELGLRPDGGCLGHSSGEYSAAAAAGVLAVHDETRLGRFGARLRALSAEARARGELPHAVLLAVAADRDRAGQFAREAGGLHLAMDNCPHQVVLVGDRAAADRARELATRAGVLCDELPYDRAVHTPRFASYAAGLRTVVADMEIAPAQVPLYSGATAAHYPADPDEVRRLLVEQWVRPVEFRRAVERLHADGARIFVEVGPRGNLTSFVEDILRGRPFCAVPADLPRRTGTTQLNHLVGLLAAEGVAVDPSILYARRRPRLVDPTAPDLPSVTGRPSAVVPLATGWPMLRLSADALTALADAAGPPPTPGPAAPAPAQPEPASAPALPEPAPATPALAPGAGTAPPLPARSAPAPGPRIPPPLSAASASDAVMSDHLATMRRFLSVSEHVVRAWLGDSAQAGTGRQWRLLGTPVRWSPGRELVARRAVDPTRDEYLRDHALGGAVSVLDPDLRGLAAMPLTMSLEILAEAAARLVPGHTLVGLRDVRAHHWLAWDDRPQTLEVSARRLAPSQGRERVEVQLRSLAGDASRTVPAVAGTVLFGVRHPQPPLTTDPSPEATRSRWRADQLYTDGMFHGACWQGVAAMELTGRHGSTARLRVLPLDRLLPDAPNHPFLLDPVVLDAAGQVIGFWAAEQLDTAAVVFPYEVGGLDVFGPRPPVGTELRCTARTELVGDRVVRSDIDVSTARGEVWLRLTGWADRRFDLPSELRPLLLPPERAGLSQPWSSPGLADDTAVVCRRVSAALPGDRDFWLRVWAARVLAPAERRRFAALHLSESGRIEWLAGRTAAKEGVAQLLADRFGIRLLPADIEVATDSRGRPLVRGGWQEHVPAVPVVSIAHTPEGAVAVAALPEISPGSPTVPQHAERESDVR</sequence>
<dbReference type="CDD" id="cd00833">
    <property type="entry name" value="PKS"/>
    <property type="match status" value="1"/>
</dbReference>
<dbReference type="InterPro" id="IPR049551">
    <property type="entry name" value="PKS_DH_C"/>
</dbReference>
<dbReference type="SMART" id="SM00825">
    <property type="entry name" value="PKS_KS"/>
    <property type="match status" value="1"/>
</dbReference>
<keyword evidence="2" id="KW-0597">Phosphoprotein</keyword>
<feature type="region of interest" description="Disordered" evidence="5">
    <location>
        <begin position="981"/>
        <end position="1048"/>
    </location>
</feature>
<comment type="caution">
    <text evidence="8">The sequence shown here is derived from an EMBL/GenBank/DDBJ whole genome shotgun (WGS) entry which is preliminary data.</text>
</comment>
<feature type="region of interest" description="Disordered" evidence="5">
    <location>
        <begin position="1533"/>
        <end position="1552"/>
    </location>
</feature>
<dbReference type="InterPro" id="IPR014030">
    <property type="entry name" value="Ketoacyl_synth_N"/>
</dbReference>
<dbReference type="InterPro" id="IPR020841">
    <property type="entry name" value="PKS_Beta-ketoAc_synthase_dom"/>
</dbReference>
<feature type="compositionally biased region" description="Pro residues" evidence="5">
    <location>
        <begin position="985"/>
        <end position="1000"/>
    </location>
</feature>
<dbReference type="InterPro" id="IPR016035">
    <property type="entry name" value="Acyl_Trfase/lysoPLipase"/>
</dbReference>
<evidence type="ECO:0000256" key="3">
    <source>
        <dbReference type="ARBA" id="ARBA00022679"/>
    </source>
</evidence>
<dbReference type="InterPro" id="IPR049900">
    <property type="entry name" value="PKS_mFAS_DH"/>
</dbReference>
<feature type="compositionally biased region" description="Pro residues" evidence="5">
    <location>
        <begin position="1035"/>
        <end position="1044"/>
    </location>
</feature>
<dbReference type="Gene3D" id="3.40.47.10">
    <property type="match status" value="1"/>
</dbReference>
<evidence type="ECO:0000256" key="1">
    <source>
        <dbReference type="ARBA" id="ARBA00022450"/>
    </source>
</evidence>
<dbReference type="Pfam" id="PF16197">
    <property type="entry name" value="KAsynt_C_assoc"/>
    <property type="match status" value="1"/>
</dbReference>
<keyword evidence="3" id="KW-0808">Transferase</keyword>
<evidence type="ECO:0000256" key="2">
    <source>
        <dbReference type="ARBA" id="ARBA00022553"/>
    </source>
</evidence>
<keyword evidence="9" id="KW-1185">Reference proteome</keyword>
<dbReference type="InterPro" id="IPR037143">
    <property type="entry name" value="4-PPantetheinyl_Trfase_dom_sf"/>
</dbReference>
<dbReference type="SUPFAM" id="SSF52151">
    <property type="entry name" value="FabD/lysophospholipase-like"/>
    <property type="match status" value="1"/>
</dbReference>
<dbReference type="InterPro" id="IPR018201">
    <property type="entry name" value="Ketoacyl_synth_AS"/>
</dbReference>
<dbReference type="Pfam" id="PF00109">
    <property type="entry name" value="ketoacyl-synt"/>
    <property type="match status" value="1"/>
</dbReference>
<feature type="compositionally biased region" description="Low complexity" evidence="5">
    <location>
        <begin position="1015"/>
        <end position="1034"/>
    </location>
</feature>
<dbReference type="PROSITE" id="PS52019">
    <property type="entry name" value="PKS_MFAS_DH"/>
    <property type="match status" value="1"/>
</dbReference>
<keyword evidence="1" id="KW-0596">Phosphopantetheine</keyword>
<evidence type="ECO:0000259" key="6">
    <source>
        <dbReference type="PROSITE" id="PS52004"/>
    </source>
</evidence>
<proteinExistence type="predicted"/>
<dbReference type="Gene3D" id="3.30.70.250">
    <property type="entry name" value="Malonyl-CoA ACP transacylase, ACP-binding"/>
    <property type="match status" value="1"/>
</dbReference>
<dbReference type="PANTHER" id="PTHR43074">
    <property type="entry name" value="OMEGA-3 POLYUNSATURATED FATTY ACID SYNTHASE PFAB-RELATED"/>
    <property type="match status" value="1"/>
</dbReference>
<dbReference type="InterPro" id="IPR016039">
    <property type="entry name" value="Thiolase-like"/>
</dbReference>
<dbReference type="EMBL" id="BOPC01000004">
    <property type="protein sequence ID" value="GIJ25224.1"/>
    <property type="molecule type" value="Genomic_DNA"/>
</dbReference>
<feature type="region of interest" description="N-terminal hotdog fold" evidence="4">
    <location>
        <begin position="1088"/>
        <end position="1227"/>
    </location>
</feature>
<name>A0ABQ4J4Y2_9ACTN</name>
<feature type="region of interest" description="C-terminal hotdog fold" evidence="4">
    <location>
        <begin position="1238"/>
        <end position="1389"/>
    </location>
</feature>
<evidence type="ECO:0000256" key="5">
    <source>
        <dbReference type="SAM" id="MobiDB-lite"/>
    </source>
</evidence>
<evidence type="ECO:0000313" key="8">
    <source>
        <dbReference type="EMBL" id="GIJ25224.1"/>
    </source>
</evidence>
<reference evidence="8 9" key="1">
    <citation type="submission" date="2021-01" db="EMBL/GenBank/DDBJ databases">
        <title>Whole genome shotgun sequence of Verrucosispora qiuiae NBRC 106684.</title>
        <authorList>
            <person name="Komaki H."/>
            <person name="Tamura T."/>
        </authorList>
    </citation>
    <scope>NUCLEOTIDE SEQUENCE [LARGE SCALE GENOMIC DNA]</scope>
    <source>
        <strain evidence="8 9">NBRC 106684</strain>
    </source>
</reference>
<dbReference type="InterPro" id="IPR014031">
    <property type="entry name" value="Ketoacyl_synth_C"/>
</dbReference>
<evidence type="ECO:0000256" key="4">
    <source>
        <dbReference type="PROSITE-ProRule" id="PRU01363"/>
    </source>
</evidence>
<dbReference type="SUPFAM" id="SSF56214">
    <property type="entry name" value="4'-phosphopantetheinyl transferase"/>
    <property type="match status" value="1"/>
</dbReference>
<dbReference type="SMART" id="SM00827">
    <property type="entry name" value="PKS_AT"/>
    <property type="match status" value="1"/>
</dbReference>
<dbReference type="InterPro" id="IPR016036">
    <property type="entry name" value="Malonyl_transacylase_ACP-bd"/>
</dbReference>
<dbReference type="PROSITE" id="PS52004">
    <property type="entry name" value="KS3_2"/>
    <property type="match status" value="1"/>
</dbReference>
<dbReference type="Gene3D" id="3.10.129.110">
    <property type="entry name" value="Polyketide synthase dehydratase"/>
    <property type="match status" value="1"/>
</dbReference>
<protein>
    <submittedName>
        <fullName evidence="8">Uncharacterized protein</fullName>
    </submittedName>
</protein>
<feature type="domain" description="PKS/mFAS DH" evidence="7">
    <location>
        <begin position="1088"/>
        <end position="1389"/>
    </location>
</feature>
<dbReference type="SUPFAM" id="SSF53901">
    <property type="entry name" value="Thiolase-like"/>
    <property type="match status" value="1"/>
</dbReference>
<evidence type="ECO:0000313" key="9">
    <source>
        <dbReference type="Proteomes" id="UP000653076"/>
    </source>
</evidence>
<dbReference type="Gene3D" id="3.40.366.10">
    <property type="entry name" value="Malonyl-Coenzyme A Acyl Carrier Protein, domain 2"/>
    <property type="match status" value="1"/>
</dbReference>
<dbReference type="Gene3D" id="3.90.470.20">
    <property type="entry name" value="4'-phosphopantetheinyl transferase domain"/>
    <property type="match status" value="1"/>
</dbReference>
<dbReference type="Proteomes" id="UP000653076">
    <property type="component" value="Unassembled WGS sequence"/>
</dbReference>
<dbReference type="InterPro" id="IPR014043">
    <property type="entry name" value="Acyl_transferase_dom"/>
</dbReference>
<dbReference type="Pfam" id="PF02801">
    <property type="entry name" value="Ketoacyl-synt_C"/>
    <property type="match status" value="1"/>
</dbReference>
<dbReference type="PROSITE" id="PS00606">
    <property type="entry name" value="KS3_1"/>
    <property type="match status" value="1"/>
</dbReference>
<organism evidence="8 9">
    <name type="scientific">Micromonospora qiuiae</name>
    <dbReference type="NCBI Taxonomy" id="502268"/>
    <lineage>
        <taxon>Bacteria</taxon>
        <taxon>Bacillati</taxon>
        <taxon>Actinomycetota</taxon>
        <taxon>Actinomycetes</taxon>
        <taxon>Micromonosporales</taxon>
        <taxon>Micromonosporaceae</taxon>
        <taxon>Micromonospora</taxon>
    </lineage>
</organism>
<feature type="domain" description="Ketosynthase family 3 (KS3)" evidence="6">
    <location>
        <begin position="18"/>
        <end position="477"/>
    </location>
</feature>
<dbReference type="PANTHER" id="PTHR43074:SF1">
    <property type="entry name" value="BETA-KETOACYL SYNTHASE FAMILY PROTEIN-RELATED"/>
    <property type="match status" value="1"/>
</dbReference>